<gene>
    <name evidence="3" type="ORF">BS47DRAFT_1394076</name>
</gene>
<dbReference type="Proteomes" id="UP000886523">
    <property type="component" value="Unassembled WGS sequence"/>
</dbReference>
<proteinExistence type="predicted"/>
<feature type="transmembrane region" description="Helical" evidence="2">
    <location>
        <begin position="323"/>
        <end position="341"/>
    </location>
</feature>
<dbReference type="OrthoDB" id="203796at2759"/>
<dbReference type="AlphaFoldDB" id="A0A9P6AVE2"/>
<organism evidence="3 4">
    <name type="scientific">Hydnum rufescens UP504</name>
    <dbReference type="NCBI Taxonomy" id="1448309"/>
    <lineage>
        <taxon>Eukaryota</taxon>
        <taxon>Fungi</taxon>
        <taxon>Dikarya</taxon>
        <taxon>Basidiomycota</taxon>
        <taxon>Agaricomycotina</taxon>
        <taxon>Agaricomycetes</taxon>
        <taxon>Cantharellales</taxon>
        <taxon>Hydnaceae</taxon>
        <taxon>Hydnum</taxon>
    </lineage>
</organism>
<evidence type="ECO:0000313" key="3">
    <source>
        <dbReference type="EMBL" id="KAF9512630.1"/>
    </source>
</evidence>
<dbReference type="EMBL" id="MU128984">
    <property type="protein sequence ID" value="KAF9512630.1"/>
    <property type="molecule type" value="Genomic_DNA"/>
</dbReference>
<reference evidence="3" key="1">
    <citation type="journal article" date="2020" name="Nat. Commun.">
        <title>Large-scale genome sequencing of mycorrhizal fungi provides insights into the early evolution of symbiotic traits.</title>
        <authorList>
            <person name="Miyauchi S."/>
            <person name="Kiss E."/>
            <person name="Kuo A."/>
            <person name="Drula E."/>
            <person name="Kohler A."/>
            <person name="Sanchez-Garcia M."/>
            <person name="Morin E."/>
            <person name="Andreopoulos B."/>
            <person name="Barry K.W."/>
            <person name="Bonito G."/>
            <person name="Buee M."/>
            <person name="Carver A."/>
            <person name="Chen C."/>
            <person name="Cichocki N."/>
            <person name="Clum A."/>
            <person name="Culley D."/>
            <person name="Crous P.W."/>
            <person name="Fauchery L."/>
            <person name="Girlanda M."/>
            <person name="Hayes R.D."/>
            <person name="Keri Z."/>
            <person name="LaButti K."/>
            <person name="Lipzen A."/>
            <person name="Lombard V."/>
            <person name="Magnuson J."/>
            <person name="Maillard F."/>
            <person name="Murat C."/>
            <person name="Nolan M."/>
            <person name="Ohm R.A."/>
            <person name="Pangilinan J."/>
            <person name="Pereira M.F."/>
            <person name="Perotto S."/>
            <person name="Peter M."/>
            <person name="Pfister S."/>
            <person name="Riley R."/>
            <person name="Sitrit Y."/>
            <person name="Stielow J.B."/>
            <person name="Szollosi G."/>
            <person name="Zifcakova L."/>
            <person name="Stursova M."/>
            <person name="Spatafora J.W."/>
            <person name="Tedersoo L."/>
            <person name="Vaario L.M."/>
            <person name="Yamada A."/>
            <person name="Yan M."/>
            <person name="Wang P."/>
            <person name="Xu J."/>
            <person name="Bruns T."/>
            <person name="Baldrian P."/>
            <person name="Vilgalys R."/>
            <person name="Dunand C."/>
            <person name="Henrissat B."/>
            <person name="Grigoriev I.V."/>
            <person name="Hibbett D."/>
            <person name="Nagy L.G."/>
            <person name="Martin F.M."/>
        </authorList>
    </citation>
    <scope>NUCLEOTIDE SEQUENCE</scope>
    <source>
        <strain evidence="3">UP504</strain>
    </source>
</reference>
<feature type="compositionally biased region" description="Low complexity" evidence="1">
    <location>
        <begin position="32"/>
        <end position="45"/>
    </location>
</feature>
<evidence type="ECO:0000313" key="4">
    <source>
        <dbReference type="Proteomes" id="UP000886523"/>
    </source>
</evidence>
<dbReference type="PANTHER" id="PTHR37848:SF1">
    <property type="entry name" value="SUN DOMAIN-CONTAINING PROTEIN"/>
    <property type="match status" value="1"/>
</dbReference>
<comment type="caution">
    <text evidence="3">The sequence shown here is derived from an EMBL/GenBank/DDBJ whole genome shotgun (WGS) entry which is preliminary data.</text>
</comment>
<feature type="region of interest" description="Disordered" evidence="1">
    <location>
        <begin position="1"/>
        <end position="64"/>
    </location>
</feature>
<evidence type="ECO:0000256" key="1">
    <source>
        <dbReference type="SAM" id="MobiDB-lite"/>
    </source>
</evidence>
<keyword evidence="4" id="KW-1185">Reference proteome</keyword>
<feature type="compositionally biased region" description="Polar residues" evidence="1">
    <location>
        <begin position="52"/>
        <end position="64"/>
    </location>
</feature>
<keyword evidence="2" id="KW-0812">Transmembrane</keyword>
<dbReference type="PANTHER" id="PTHR37848">
    <property type="entry name" value="EXPRESSED PROTEIN"/>
    <property type="match status" value="1"/>
</dbReference>
<name>A0A9P6AVE2_9AGAM</name>
<protein>
    <submittedName>
        <fullName evidence="3">Uncharacterized protein</fullName>
    </submittedName>
</protein>
<sequence>MILDAAKSSALPKVPDDNDSLPTFEEAIAGPSTTSINLSSLSSTNKPHRDAITTSDSNASFSSPPEFSTWDAEYSVTSSGDIVSHDAHLNEDGEALYRFLLTQLHPPTFRLHLNGVHEESRTRVITTINNGEERTKTEVDTVRVTDFDFNIDLSYILKRHSTPEIWTLDDLNPGYRGEMYKQVMRSPDPETEDIAPATPSRWAWLTGRRPQGGPIRLIEEGEGMRVFLRGYDIQKDSLNISLGDRRPMKSKLTPRQWADDYCASNKTLKELFMVGTLLNYEKPFTTSSGPLAITGVSSVTFETTANNIYIRPDTPLSRALSNVWIKVILWVLLIYPFVWLFRRFHEQGGGRWKVCGAAYALNRTAPMPPRTATDGTALPDWAVPLEAGPFGVREGEWFKAWEGTIKNAVLTGTQRSQPLRLPGVPLDVR</sequence>
<accession>A0A9P6AVE2</accession>
<keyword evidence="2" id="KW-1133">Transmembrane helix</keyword>
<evidence type="ECO:0000256" key="2">
    <source>
        <dbReference type="SAM" id="Phobius"/>
    </source>
</evidence>
<keyword evidence="2" id="KW-0472">Membrane</keyword>